<dbReference type="SMART" id="SM00184">
    <property type="entry name" value="RING"/>
    <property type="match status" value="1"/>
</dbReference>
<keyword evidence="9" id="KW-0833">Ubl conjugation pathway</keyword>
<keyword evidence="8 14" id="KW-0863">Zinc-finger</keyword>
<dbReference type="InterPro" id="IPR044600">
    <property type="entry name" value="ATL1/ATL16-like"/>
</dbReference>
<evidence type="ECO:0000256" key="11">
    <source>
        <dbReference type="ARBA" id="ARBA00022989"/>
    </source>
</evidence>
<organism evidence="17 18">
    <name type="scientific">Quercus suber</name>
    <name type="common">Cork oak</name>
    <dbReference type="NCBI Taxonomy" id="58331"/>
    <lineage>
        <taxon>Eukaryota</taxon>
        <taxon>Viridiplantae</taxon>
        <taxon>Streptophyta</taxon>
        <taxon>Embryophyta</taxon>
        <taxon>Tracheophyta</taxon>
        <taxon>Spermatophyta</taxon>
        <taxon>Magnoliopsida</taxon>
        <taxon>eudicotyledons</taxon>
        <taxon>Gunneridae</taxon>
        <taxon>Pentapetalae</taxon>
        <taxon>rosids</taxon>
        <taxon>fabids</taxon>
        <taxon>Fagales</taxon>
        <taxon>Fagaceae</taxon>
        <taxon>Quercus</taxon>
    </lineage>
</organism>
<keyword evidence="6" id="KW-0812">Transmembrane</keyword>
<dbReference type="GO" id="GO:0016567">
    <property type="term" value="P:protein ubiquitination"/>
    <property type="evidence" value="ECO:0007669"/>
    <property type="project" value="InterPro"/>
</dbReference>
<evidence type="ECO:0000313" key="18">
    <source>
        <dbReference type="Proteomes" id="UP000237347"/>
    </source>
</evidence>
<evidence type="ECO:0000256" key="2">
    <source>
        <dbReference type="ARBA" id="ARBA00004167"/>
    </source>
</evidence>
<evidence type="ECO:0000256" key="6">
    <source>
        <dbReference type="ARBA" id="ARBA00022692"/>
    </source>
</evidence>
<dbReference type="EC" id="2.3.2.27" evidence="4"/>
<feature type="signal peptide" evidence="15">
    <location>
        <begin position="1"/>
        <end position="16"/>
    </location>
</feature>
<evidence type="ECO:0000256" key="8">
    <source>
        <dbReference type="ARBA" id="ARBA00022771"/>
    </source>
</evidence>
<dbReference type="SUPFAM" id="SSF57850">
    <property type="entry name" value="RING/U-box"/>
    <property type="match status" value="1"/>
</dbReference>
<evidence type="ECO:0000256" key="15">
    <source>
        <dbReference type="SAM" id="SignalP"/>
    </source>
</evidence>
<reference evidence="17 18" key="1">
    <citation type="journal article" date="2018" name="Sci. Data">
        <title>The draft genome sequence of cork oak.</title>
        <authorList>
            <person name="Ramos A.M."/>
            <person name="Usie A."/>
            <person name="Barbosa P."/>
            <person name="Barros P.M."/>
            <person name="Capote T."/>
            <person name="Chaves I."/>
            <person name="Simoes F."/>
            <person name="Abreu I."/>
            <person name="Carrasquinho I."/>
            <person name="Faro C."/>
            <person name="Guimaraes J.B."/>
            <person name="Mendonca D."/>
            <person name="Nobrega F."/>
            <person name="Rodrigues L."/>
            <person name="Saibo N.J.M."/>
            <person name="Varela M.C."/>
            <person name="Egas C."/>
            <person name="Matos J."/>
            <person name="Miguel C.M."/>
            <person name="Oliveira M.M."/>
            <person name="Ricardo C.P."/>
            <person name="Goncalves S."/>
        </authorList>
    </citation>
    <scope>NUCLEOTIDE SEQUENCE [LARGE SCALE GENOMIC DNA]</scope>
    <source>
        <strain evidence="18">cv. HL8</strain>
    </source>
</reference>
<dbReference type="Pfam" id="PF13639">
    <property type="entry name" value="zf-RING_2"/>
    <property type="match status" value="1"/>
</dbReference>
<proteinExistence type="inferred from homology"/>
<dbReference type="InterPro" id="IPR013083">
    <property type="entry name" value="Znf_RING/FYVE/PHD"/>
</dbReference>
<name>A0AAW0JIJ7_QUESU</name>
<evidence type="ECO:0000256" key="10">
    <source>
        <dbReference type="ARBA" id="ARBA00022833"/>
    </source>
</evidence>
<evidence type="ECO:0000256" key="14">
    <source>
        <dbReference type="PROSITE-ProRule" id="PRU00175"/>
    </source>
</evidence>
<dbReference type="EMBL" id="PKMF04000545">
    <property type="protein sequence ID" value="KAK7826463.1"/>
    <property type="molecule type" value="Genomic_DNA"/>
</dbReference>
<evidence type="ECO:0000256" key="9">
    <source>
        <dbReference type="ARBA" id="ARBA00022786"/>
    </source>
</evidence>
<sequence>MILLLSLVAIWCICLCYIYFEDLIHICCSYIGALIHNCCCRGRTILSPVARPPSLNQTQNQTLTQGQDQRGMRYTFHSRPRPWNQSYKGLHPTTILALPVYPYRANSNQINDCVICLSEFEEKEAVKEIPFCKHEFHAYCLDMWLSVHKTCPLCRTSRLDANHDVY</sequence>
<dbReference type="PANTHER" id="PTHR46913">
    <property type="entry name" value="RING-H2 FINGER PROTEIN ATL16"/>
    <property type="match status" value="1"/>
</dbReference>
<evidence type="ECO:0000313" key="17">
    <source>
        <dbReference type="EMBL" id="KAK7826463.1"/>
    </source>
</evidence>
<comment type="catalytic activity">
    <reaction evidence="1">
        <text>S-ubiquitinyl-[E2 ubiquitin-conjugating enzyme]-L-cysteine + [acceptor protein]-L-lysine = [E2 ubiquitin-conjugating enzyme]-L-cysteine + N(6)-ubiquitinyl-[acceptor protein]-L-lysine.</text>
        <dbReference type="EC" id="2.3.2.27"/>
    </reaction>
</comment>
<feature type="domain" description="RING-type" evidence="16">
    <location>
        <begin position="113"/>
        <end position="155"/>
    </location>
</feature>
<dbReference type="Proteomes" id="UP000237347">
    <property type="component" value="Unassembled WGS sequence"/>
</dbReference>
<dbReference type="GO" id="GO:0016020">
    <property type="term" value="C:membrane"/>
    <property type="evidence" value="ECO:0007669"/>
    <property type="project" value="UniProtKB-SubCell"/>
</dbReference>
<dbReference type="AlphaFoldDB" id="A0AAW0JIJ7"/>
<evidence type="ECO:0000259" key="16">
    <source>
        <dbReference type="PROSITE" id="PS50089"/>
    </source>
</evidence>
<keyword evidence="10" id="KW-0862">Zinc</keyword>
<dbReference type="InterPro" id="IPR001841">
    <property type="entry name" value="Znf_RING"/>
</dbReference>
<keyword evidence="12" id="KW-0472">Membrane</keyword>
<keyword evidence="5" id="KW-0808">Transferase</keyword>
<evidence type="ECO:0000256" key="13">
    <source>
        <dbReference type="ARBA" id="ARBA00024209"/>
    </source>
</evidence>
<keyword evidence="11" id="KW-1133">Transmembrane helix</keyword>
<feature type="chain" id="PRO_5043923087" description="RING-type E3 ubiquitin transferase" evidence="15">
    <location>
        <begin position="17"/>
        <end position="166"/>
    </location>
</feature>
<dbReference type="PANTHER" id="PTHR46913:SF1">
    <property type="entry name" value="RING-H2 FINGER PROTEIN ATL16"/>
    <property type="match status" value="1"/>
</dbReference>
<comment type="subcellular location">
    <subcellularLocation>
        <location evidence="2">Membrane</location>
        <topology evidence="2">Single-pass membrane protein</topology>
    </subcellularLocation>
</comment>
<evidence type="ECO:0000256" key="3">
    <source>
        <dbReference type="ARBA" id="ARBA00004906"/>
    </source>
</evidence>
<protein>
    <recommendedName>
        <fullName evidence="4">RING-type E3 ubiquitin transferase</fullName>
        <ecNumber evidence="4">2.3.2.27</ecNumber>
    </recommendedName>
</protein>
<gene>
    <name evidence="17" type="primary">ATL57_1</name>
    <name evidence="17" type="ORF">CFP56_032146</name>
</gene>
<keyword evidence="18" id="KW-1185">Reference proteome</keyword>
<keyword evidence="15" id="KW-0732">Signal</keyword>
<evidence type="ECO:0000256" key="1">
    <source>
        <dbReference type="ARBA" id="ARBA00000900"/>
    </source>
</evidence>
<evidence type="ECO:0000256" key="12">
    <source>
        <dbReference type="ARBA" id="ARBA00023136"/>
    </source>
</evidence>
<evidence type="ECO:0000256" key="7">
    <source>
        <dbReference type="ARBA" id="ARBA00022723"/>
    </source>
</evidence>
<keyword evidence="7" id="KW-0479">Metal-binding</keyword>
<comment type="caution">
    <text evidence="17">The sequence shown here is derived from an EMBL/GenBank/DDBJ whole genome shotgun (WGS) entry which is preliminary data.</text>
</comment>
<dbReference type="GO" id="GO:0061630">
    <property type="term" value="F:ubiquitin protein ligase activity"/>
    <property type="evidence" value="ECO:0007669"/>
    <property type="project" value="UniProtKB-EC"/>
</dbReference>
<comment type="similarity">
    <text evidence="13">Belongs to the RING-type zinc finger family. ATL subfamily.</text>
</comment>
<evidence type="ECO:0000256" key="4">
    <source>
        <dbReference type="ARBA" id="ARBA00012483"/>
    </source>
</evidence>
<accession>A0AAW0JIJ7</accession>
<evidence type="ECO:0000256" key="5">
    <source>
        <dbReference type="ARBA" id="ARBA00022679"/>
    </source>
</evidence>
<comment type="pathway">
    <text evidence="3">Protein modification; protein ubiquitination.</text>
</comment>
<dbReference type="GO" id="GO:0008270">
    <property type="term" value="F:zinc ion binding"/>
    <property type="evidence" value="ECO:0007669"/>
    <property type="project" value="UniProtKB-KW"/>
</dbReference>
<dbReference type="PROSITE" id="PS50089">
    <property type="entry name" value="ZF_RING_2"/>
    <property type="match status" value="1"/>
</dbReference>
<dbReference type="Gene3D" id="3.30.40.10">
    <property type="entry name" value="Zinc/RING finger domain, C3HC4 (zinc finger)"/>
    <property type="match status" value="1"/>
</dbReference>